<keyword evidence="2 3" id="KW-0813">Transport</keyword>
<dbReference type="Proteomes" id="UP001085076">
    <property type="component" value="Miscellaneous, Linkage group lg09"/>
</dbReference>
<dbReference type="Gene3D" id="1.20.1280.170">
    <property type="entry name" value="Exocyst complex component Exo70"/>
    <property type="match status" value="1"/>
</dbReference>
<gene>
    <name evidence="5" type="ORF">J5N97_027779</name>
</gene>
<name>A0A9D5H467_9LILI</name>
<keyword evidence="3" id="KW-0268">Exocytosis</keyword>
<reference evidence="5" key="2">
    <citation type="journal article" date="2022" name="Hortic Res">
        <title>The genome of Dioscorea zingiberensis sheds light on the biosynthesis, origin and evolution of the medicinally important diosgenin saponins.</title>
        <authorList>
            <person name="Li Y."/>
            <person name="Tan C."/>
            <person name="Li Z."/>
            <person name="Guo J."/>
            <person name="Li S."/>
            <person name="Chen X."/>
            <person name="Wang C."/>
            <person name="Dai X."/>
            <person name="Yang H."/>
            <person name="Song W."/>
            <person name="Hou L."/>
            <person name="Xu J."/>
            <person name="Tong Z."/>
            <person name="Xu A."/>
            <person name="Yuan X."/>
            <person name="Wang W."/>
            <person name="Yang Q."/>
            <person name="Chen L."/>
            <person name="Sun Z."/>
            <person name="Wang K."/>
            <person name="Pan B."/>
            <person name="Chen J."/>
            <person name="Bao Y."/>
            <person name="Liu F."/>
            <person name="Qi X."/>
            <person name="Gang D.R."/>
            <person name="Wen J."/>
            <person name="Li J."/>
        </authorList>
    </citation>
    <scope>NUCLEOTIDE SEQUENCE</scope>
    <source>
        <strain evidence="5">Dzin_1.0</strain>
    </source>
</reference>
<dbReference type="GO" id="GO:0015031">
    <property type="term" value="P:protein transport"/>
    <property type="evidence" value="ECO:0007669"/>
    <property type="project" value="UniProtKB-KW"/>
</dbReference>
<evidence type="ECO:0000256" key="1">
    <source>
        <dbReference type="ARBA" id="ARBA00006756"/>
    </source>
</evidence>
<dbReference type="InterPro" id="IPR016159">
    <property type="entry name" value="Cullin_repeat-like_dom_sf"/>
</dbReference>
<keyword evidence="6" id="KW-1185">Reference proteome</keyword>
<organism evidence="5 6">
    <name type="scientific">Dioscorea zingiberensis</name>
    <dbReference type="NCBI Taxonomy" id="325984"/>
    <lineage>
        <taxon>Eukaryota</taxon>
        <taxon>Viridiplantae</taxon>
        <taxon>Streptophyta</taxon>
        <taxon>Embryophyta</taxon>
        <taxon>Tracheophyta</taxon>
        <taxon>Spermatophyta</taxon>
        <taxon>Magnoliopsida</taxon>
        <taxon>Liliopsida</taxon>
        <taxon>Dioscoreales</taxon>
        <taxon>Dioscoreaceae</taxon>
        <taxon>Dioscorea</taxon>
    </lineage>
</organism>
<evidence type="ECO:0000259" key="4">
    <source>
        <dbReference type="Pfam" id="PF03081"/>
    </source>
</evidence>
<comment type="function">
    <text evidence="3">Component of the exocyst complex.</text>
</comment>
<dbReference type="GO" id="GO:0006887">
    <property type="term" value="P:exocytosis"/>
    <property type="evidence" value="ECO:0007669"/>
    <property type="project" value="UniProtKB-KW"/>
</dbReference>
<accession>A0A9D5H467</accession>
<dbReference type="PANTHER" id="PTHR12542">
    <property type="entry name" value="EXOCYST COMPLEX PROTEIN EXO70"/>
    <property type="match status" value="1"/>
</dbReference>
<dbReference type="GO" id="GO:0000145">
    <property type="term" value="C:exocyst"/>
    <property type="evidence" value="ECO:0007669"/>
    <property type="project" value="InterPro"/>
</dbReference>
<evidence type="ECO:0000313" key="6">
    <source>
        <dbReference type="Proteomes" id="UP001085076"/>
    </source>
</evidence>
<proteinExistence type="inferred from homology"/>
<dbReference type="Pfam" id="PF03081">
    <property type="entry name" value="Exo70_C"/>
    <property type="match status" value="1"/>
</dbReference>
<dbReference type="OrthoDB" id="1922221at2759"/>
<reference evidence="5" key="1">
    <citation type="submission" date="2021-03" db="EMBL/GenBank/DDBJ databases">
        <authorList>
            <person name="Li Z."/>
            <person name="Yang C."/>
        </authorList>
    </citation>
    <scope>NUCLEOTIDE SEQUENCE</scope>
    <source>
        <strain evidence="5">Dzin_1.0</strain>
        <tissue evidence="5">Leaf</tissue>
    </source>
</reference>
<comment type="similarity">
    <text evidence="1 3">Belongs to the EXO70 family.</text>
</comment>
<feature type="domain" description="Exocyst complex subunit Exo70 C-terminal" evidence="4">
    <location>
        <begin position="13"/>
        <end position="162"/>
    </location>
</feature>
<dbReference type="EMBL" id="JAGGNH010000009">
    <property type="protein sequence ID" value="KAJ0962657.1"/>
    <property type="molecule type" value="Genomic_DNA"/>
</dbReference>
<evidence type="ECO:0000313" key="5">
    <source>
        <dbReference type="EMBL" id="KAJ0962657.1"/>
    </source>
</evidence>
<dbReference type="GO" id="GO:0005546">
    <property type="term" value="F:phosphatidylinositol-4,5-bisphosphate binding"/>
    <property type="evidence" value="ECO:0007669"/>
    <property type="project" value="InterPro"/>
</dbReference>
<dbReference type="PANTHER" id="PTHR12542:SF90">
    <property type="entry name" value="EXOCYST COMPLEX COMPONENT EXO70I"/>
    <property type="match status" value="1"/>
</dbReference>
<dbReference type="InterPro" id="IPR004140">
    <property type="entry name" value="Exo70"/>
</dbReference>
<comment type="caution">
    <text evidence="5">The sequence shown here is derived from an EMBL/GenBank/DDBJ whole genome shotgun (WGS) entry which is preliminary data.</text>
</comment>
<sequence length="173" mass="20148">MEWDLLESAITLWIKHFNLALNSIFITEKQLYGRVFSPLMDAQLWPECFAKIINKIMAVLFRFSEDVACSSHEPHVLYELLSMFDSLNRIRRHFMGFFNGKSDTSIYVHFHELLKLTVHASSKVFWEFNRQIEGLKDGDPPSLDSSVPKIVKCVVNFLKFLSRDGIDSCHLFD</sequence>
<protein>
    <recommendedName>
        <fullName evidence="3">Exocyst subunit Exo70 family protein</fullName>
    </recommendedName>
</protein>
<evidence type="ECO:0000256" key="2">
    <source>
        <dbReference type="ARBA" id="ARBA00022448"/>
    </source>
</evidence>
<keyword evidence="3" id="KW-0653">Protein transport</keyword>
<dbReference type="AlphaFoldDB" id="A0A9D5H467"/>
<dbReference type="InterPro" id="IPR046364">
    <property type="entry name" value="Exo70_C"/>
</dbReference>
<dbReference type="SUPFAM" id="SSF74788">
    <property type="entry name" value="Cullin repeat-like"/>
    <property type="match status" value="1"/>
</dbReference>
<evidence type="ECO:0000256" key="3">
    <source>
        <dbReference type="RuleBase" id="RU365026"/>
    </source>
</evidence>